<feature type="binding site" evidence="10">
    <location>
        <begin position="576"/>
        <end position="578"/>
    </location>
    <ligand>
        <name>a peptide</name>
        <dbReference type="ChEBI" id="CHEBI:60466"/>
    </ligand>
</feature>
<dbReference type="Proteomes" id="UP000507470">
    <property type="component" value="Unassembled WGS sequence"/>
</dbReference>
<dbReference type="InterPro" id="IPR001930">
    <property type="entry name" value="Peptidase_M1"/>
</dbReference>
<keyword evidence="13" id="KW-0031">Aminopeptidase</keyword>
<feature type="binding site" evidence="11">
    <location>
        <position position="308"/>
    </location>
    <ligand>
        <name>Zn(2+)</name>
        <dbReference type="ChEBI" id="CHEBI:29105"/>
        <note>catalytic</note>
    </ligand>
</feature>
<feature type="binding site" evidence="11">
    <location>
        <position position="327"/>
    </location>
    <ligand>
        <name>Zn(2+)</name>
        <dbReference type="ChEBI" id="CHEBI:29105"/>
        <note>catalytic</note>
    </ligand>
</feature>
<dbReference type="OrthoDB" id="79562at2759"/>
<comment type="cofactor">
    <cofactor evidence="11">
        <name>Zn(2+)</name>
        <dbReference type="ChEBI" id="CHEBI:29105"/>
    </cofactor>
    <text evidence="11">Binds 1 zinc ion per subunit.</text>
</comment>
<proteinExistence type="inferred from homology"/>
<feature type="active site" description="Proton acceptor" evidence="9">
    <location>
        <position position="305"/>
    </location>
</feature>
<dbReference type="InterPro" id="IPR014782">
    <property type="entry name" value="Peptidase_M1_dom"/>
</dbReference>
<organism evidence="13 14">
    <name type="scientific">Mytilus coruscus</name>
    <name type="common">Sea mussel</name>
    <dbReference type="NCBI Taxonomy" id="42192"/>
    <lineage>
        <taxon>Eukaryota</taxon>
        <taxon>Metazoa</taxon>
        <taxon>Spiralia</taxon>
        <taxon>Lophotrochozoa</taxon>
        <taxon>Mollusca</taxon>
        <taxon>Bivalvia</taxon>
        <taxon>Autobranchia</taxon>
        <taxon>Pteriomorphia</taxon>
        <taxon>Mytilida</taxon>
        <taxon>Mytiloidea</taxon>
        <taxon>Mytilidae</taxon>
        <taxon>Mytilinae</taxon>
        <taxon>Mytilus</taxon>
    </lineage>
</organism>
<keyword evidence="4" id="KW-0645">Protease</keyword>
<evidence type="ECO:0000256" key="2">
    <source>
        <dbReference type="ARBA" id="ARBA00010136"/>
    </source>
</evidence>
<dbReference type="Gene3D" id="1.10.390.10">
    <property type="entry name" value="Neutral Protease Domain 2"/>
    <property type="match status" value="1"/>
</dbReference>
<evidence type="ECO:0000256" key="4">
    <source>
        <dbReference type="ARBA" id="ARBA00022670"/>
    </source>
</evidence>
<evidence type="ECO:0000313" key="14">
    <source>
        <dbReference type="Proteomes" id="UP000507470"/>
    </source>
</evidence>
<feature type="domain" description="Peptidase M1 leukotriene A4 hydrolase/aminopeptidase C-terminal" evidence="12">
    <location>
        <begin position="479"/>
        <end position="621"/>
    </location>
</feature>
<dbReference type="PRINTS" id="PR00756">
    <property type="entry name" value="ALADIPTASE"/>
</dbReference>
<dbReference type="SMART" id="SM01263">
    <property type="entry name" value="Leuk-A4-hydro_C"/>
    <property type="match status" value="1"/>
</dbReference>
<dbReference type="Gene3D" id="3.30.2010.30">
    <property type="match status" value="1"/>
</dbReference>
<dbReference type="PANTHER" id="PTHR45726">
    <property type="entry name" value="LEUKOTRIENE A-4 HYDROLASE"/>
    <property type="match status" value="1"/>
</dbReference>
<evidence type="ECO:0000259" key="12">
    <source>
        <dbReference type="SMART" id="SM01263"/>
    </source>
</evidence>
<dbReference type="AlphaFoldDB" id="A0A6J8C3R0"/>
<feature type="binding site" evidence="10">
    <location>
        <begin position="275"/>
        <end position="280"/>
    </location>
    <ligand>
        <name>a peptide</name>
        <dbReference type="ChEBI" id="CHEBI:60466"/>
    </ligand>
</feature>
<dbReference type="SUPFAM" id="SSF55486">
    <property type="entry name" value="Metalloproteases ('zincins'), catalytic domain"/>
    <property type="match status" value="1"/>
</dbReference>
<keyword evidence="3" id="KW-0963">Cytoplasm</keyword>
<dbReference type="PANTHER" id="PTHR45726:SF3">
    <property type="entry name" value="LEUKOTRIENE A-4 HYDROLASE"/>
    <property type="match status" value="1"/>
</dbReference>
<evidence type="ECO:0000256" key="7">
    <source>
        <dbReference type="ARBA" id="ARBA00022833"/>
    </source>
</evidence>
<keyword evidence="6 13" id="KW-0378">Hydrolase</keyword>
<name>A0A6J8C3R0_MYTCO</name>
<dbReference type="SUPFAM" id="SSF63737">
    <property type="entry name" value="Leukotriene A4 hydrolase N-terminal domain"/>
    <property type="match status" value="1"/>
</dbReference>
<keyword evidence="5 11" id="KW-0479">Metal-binding</keyword>
<dbReference type="InterPro" id="IPR015211">
    <property type="entry name" value="Peptidase_M1_C"/>
</dbReference>
<evidence type="ECO:0000256" key="1">
    <source>
        <dbReference type="ARBA" id="ARBA00004496"/>
    </source>
</evidence>
<dbReference type="InterPro" id="IPR034015">
    <property type="entry name" value="M1_LTA4H"/>
</dbReference>
<dbReference type="Pfam" id="PF01433">
    <property type="entry name" value="Peptidase_M1"/>
    <property type="match status" value="1"/>
</dbReference>
<dbReference type="InterPro" id="IPR027268">
    <property type="entry name" value="Peptidase_M4/M1_CTD_sf"/>
</dbReference>
<comment type="similarity">
    <text evidence="2">Belongs to the peptidase M1 family.</text>
</comment>
<evidence type="ECO:0000256" key="9">
    <source>
        <dbReference type="PIRSR" id="PIRSR634015-1"/>
    </source>
</evidence>
<dbReference type="InterPro" id="IPR045357">
    <property type="entry name" value="Aminopeptidase_N-like_N"/>
</dbReference>
<comment type="subcellular location">
    <subcellularLocation>
        <location evidence="1">Cytoplasm</location>
    </subcellularLocation>
</comment>
<dbReference type="GO" id="GO:0070006">
    <property type="term" value="F:metalloaminopeptidase activity"/>
    <property type="evidence" value="ECO:0007669"/>
    <property type="project" value="TreeGrafter"/>
</dbReference>
<dbReference type="EMBL" id="CACVKT020004360">
    <property type="protein sequence ID" value="CAC5389720.1"/>
    <property type="molecule type" value="Genomic_DNA"/>
</dbReference>
<feature type="active site" description="Proton donor" evidence="9">
    <location>
        <position position="393"/>
    </location>
</feature>
<dbReference type="InterPro" id="IPR042097">
    <property type="entry name" value="Aminopeptidase_N-like_N_sf"/>
</dbReference>
<dbReference type="Gene3D" id="2.60.40.1730">
    <property type="entry name" value="tricorn interacting facor f3 domain"/>
    <property type="match status" value="1"/>
</dbReference>
<dbReference type="GO" id="GO:0005737">
    <property type="term" value="C:cytoplasm"/>
    <property type="evidence" value="ECO:0007669"/>
    <property type="project" value="UniProtKB-SubCell"/>
</dbReference>
<dbReference type="SUPFAM" id="SSF48371">
    <property type="entry name" value="ARM repeat"/>
    <property type="match status" value="1"/>
</dbReference>
<dbReference type="CDD" id="cd09599">
    <property type="entry name" value="M1_LTA4H"/>
    <property type="match status" value="1"/>
</dbReference>
<sequence>MTLFSDSATDVATVSNFREVVVTHYHLDLDVNFDRKEIAGAVKVDFKCCKDSGVVQLDIHETLTVKTVQLSDGDKKTDLQFEKKPFTGYGSELQVKLNTTMKTGDTFSLVISYVTGDGPGVVWLDPEQTAGKKKPYFYTQGQAVLNRSFFPCQDTPAIKSTYSANVKVPDGFTAVMSTSQRKEPGNVPNMSGETDNVYFNLPFAIPAYLVALAVGDLQSAKIGPRSRVWTEPCILEKARAEFDGVVEDFIQTGEKLFGPYVWETYDILVMPPSFPFGGMENPCLTFVTPCLLVGDKSLTDVVIHEISHSWFGNLVTNANWSEFWLNEGFTMFAQRRIMDKLFGTAYTCLEAETGLALLRQHMDDSGEEHPLNRLRVIIEPGVDPDDTYNETPYEKGYCFVSYLQHLVGDVDKFDNFLKSYVKKFQFKSLVAEDTLEFFFESFPELKNEQVDKKEGFEFDKWLNTPGWPPYVPDLSAGKELTKPAEELANYWAGETKAGGDTDITKWKTYQVLHFLDKVLEKASVPDSSIKKMVEQYPAISQTHNAEVRLRWSQINIKNNYTQDIPNIRAFLISQGKQKYTLPVYKALMKSSDEMKKFAKDVYEETKSMLHINVRNYVEEILQR</sequence>
<evidence type="ECO:0000256" key="3">
    <source>
        <dbReference type="ARBA" id="ARBA00022490"/>
    </source>
</evidence>
<feature type="binding site" evidence="10">
    <location>
        <begin position="140"/>
        <end position="142"/>
    </location>
    <ligand>
        <name>a peptide</name>
        <dbReference type="ChEBI" id="CHEBI:60466"/>
    </ligand>
</feature>
<evidence type="ECO:0000256" key="8">
    <source>
        <dbReference type="ARBA" id="ARBA00023049"/>
    </source>
</evidence>
<feature type="binding site" evidence="11">
    <location>
        <position position="304"/>
    </location>
    <ligand>
        <name>Zn(2+)</name>
        <dbReference type="ChEBI" id="CHEBI:29105"/>
        <note>catalytic</note>
    </ligand>
</feature>
<dbReference type="Pfam" id="PF09127">
    <property type="entry name" value="Leuk-A4-hydro_C"/>
    <property type="match status" value="1"/>
</dbReference>
<evidence type="ECO:0000256" key="10">
    <source>
        <dbReference type="PIRSR" id="PIRSR634015-2"/>
    </source>
</evidence>
<evidence type="ECO:0000256" key="5">
    <source>
        <dbReference type="ARBA" id="ARBA00022723"/>
    </source>
</evidence>
<keyword evidence="7 11" id="KW-0862">Zinc</keyword>
<dbReference type="GO" id="GO:0006508">
    <property type="term" value="P:proteolysis"/>
    <property type="evidence" value="ECO:0007669"/>
    <property type="project" value="UniProtKB-KW"/>
</dbReference>
<accession>A0A6J8C3R0</accession>
<protein>
    <submittedName>
        <fullName evidence="13">RNPEP</fullName>
        <ecNumber evidence="13">3.4.11.6</ecNumber>
    </submittedName>
</protein>
<keyword evidence="14" id="KW-1185">Reference proteome</keyword>
<dbReference type="InterPro" id="IPR016024">
    <property type="entry name" value="ARM-type_fold"/>
</dbReference>
<reference evidence="13 14" key="1">
    <citation type="submission" date="2020-06" db="EMBL/GenBank/DDBJ databases">
        <authorList>
            <person name="Li R."/>
            <person name="Bekaert M."/>
        </authorList>
    </citation>
    <scope>NUCLEOTIDE SEQUENCE [LARGE SCALE GENOMIC DNA]</scope>
    <source>
        <strain evidence="14">wild</strain>
    </source>
</reference>
<dbReference type="InterPro" id="IPR038502">
    <property type="entry name" value="M1_LTA-4_hydro/amino_C_sf"/>
</dbReference>
<evidence type="ECO:0000313" key="13">
    <source>
        <dbReference type="EMBL" id="CAC5389720.1"/>
    </source>
</evidence>
<gene>
    <name evidence="13" type="ORF">MCOR_24859</name>
</gene>
<dbReference type="EC" id="3.4.11.6" evidence="13"/>
<dbReference type="Gene3D" id="1.25.40.320">
    <property type="entry name" value="Peptidase M1, leukotriene A4 hydrolase/aminopeptidase C-terminal domain"/>
    <property type="match status" value="1"/>
</dbReference>
<dbReference type="Pfam" id="PF17900">
    <property type="entry name" value="Peptidase_M1_N"/>
    <property type="match status" value="1"/>
</dbReference>
<dbReference type="InterPro" id="IPR049980">
    <property type="entry name" value="LTA4H_cat"/>
</dbReference>
<evidence type="ECO:0000256" key="11">
    <source>
        <dbReference type="PIRSR" id="PIRSR634015-3"/>
    </source>
</evidence>
<dbReference type="FunFam" id="1.10.390.10:FF:000003">
    <property type="entry name" value="Leukotriene A(4) hydrolase"/>
    <property type="match status" value="1"/>
</dbReference>
<dbReference type="FunFam" id="3.30.2010.30:FF:000001">
    <property type="entry name" value="Leukotriene A(4) hydrolase"/>
    <property type="match status" value="1"/>
</dbReference>
<keyword evidence="8" id="KW-0482">Metalloprotease</keyword>
<evidence type="ECO:0000256" key="6">
    <source>
        <dbReference type="ARBA" id="ARBA00022801"/>
    </source>
</evidence>
<dbReference type="GO" id="GO:0008270">
    <property type="term" value="F:zinc ion binding"/>
    <property type="evidence" value="ECO:0007669"/>
    <property type="project" value="InterPro"/>
</dbReference>